<name>A0A9X1LTZ0_9MICO</name>
<dbReference type="RefSeq" id="WP_229383873.1">
    <property type="nucleotide sequence ID" value="NZ_JAGTTN010000002.1"/>
</dbReference>
<dbReference type="Proteomes" id="UP001139354">
    <property type="component" value="Unassembled WGS sequence"/>
</dbReference>
<protein>
    <submittedName>
        <fullName evidence="1">Uncharacterized protein</fullName>
    </submittedName>
</protein>
<dbReference type="AlphaFoldDB" id="A0A9X1LTZ0"/>
<gene>
    <name evidence="1" type="ORF">KEC57_07065</name>
</gene>
<evidence type="ECO:0000313" key="2">
    <source>
        <dbReference type="Proteomes" id="UP001139354"/>
    </source>
</evidence>
<sequence>MTKPATGIYHVRASGLTVPGIPATPTGTATGRVLRRGEEFEVTPELYAETLDRNGESWLDLTPEQQVTRWGQQRFGAGPTPEGIVIGDDDEGYLYRLGVAAREQALAVSDPGDRALALKAVYRDYGAALNPTQPAQIYPARNGF</sequence>
<reference evidence="1" key="1">
    <citation type="submission" date="2021-04" db="EMBL/GenBank/DDBJ databases">
        <title>Microbacterium tenobrionis sp. nov. and Microbacterium allomyrinae sp. nov., isolated from larvae of Tenobrio molitor and Allomyrina dichotoma, respectively.</title>
        <authorList>
            <person name="Lee S.D."/>
        </authorList>
    </citation>
    <scope>NUCLEOTIDE SEQUENCE</scope>
    <source>
        <strain evidence="1">BWT-G7</strain>
    </source>
</reference>
<evidence type="ECO:0000313" key="1">
    <source>
        <dbReference type="EMBL" id="MCC2031944.1"/>
    </source>
</evidence>
<organism evidence="1 2">
    <name type="scientific">Microbacterium allomyrinae</name>
    <dbReference type="NCBI Taxonomy" id="2830666"/>
    <lineage>
        <taxon>Bacteria</taxon>
        <taxon>Bacillati</taxon>
        <taxon>Actinomycetota</taxon>
        <taxon>Actinomycetes</taxon>
        <taxon>Micrococcales</taxon>
        <taxon>Microbacteriaceae</taxon>
        <taxon>Microbacterium</taxon>
    </lineage>
</organism>
<proteinExistence type="predicted"/>
<comment type="caution">
    <text evidence="1">The sequence shown here is derived from an EMBL/GenBank/DDBJ whole genome shotgun (WGS) entry which is preliminary data.</text>
</comment>
<keyword evidence="2" id="KW-1185">Reference proteome</keyword>
<accession>A0A9X1LTZ0</accession>
<dbReference type="EMBL" id="JAGTTN010000002">
    <property type="protein sequence ID" value="MCC2031944.1"/>
    <property type="molecule type" value="Genomic_DNA"/>
</dbReference>